<dbReference type="Proteomes" id="UP000583800">
    <property type="component" value="Unassembled WGS sequence"/>
</dbReference>
<keyword evidence="3" id="KW-1185">Reference proteome</keyword>
<evidence type="ECO:0000256" key="1">
    <source>
        <dbReference type="SAM" id="Phobius"/>
    </source>
</evidence>
<dbReference type="EMBL" id="JACHJB010000002">
    <property type="protein sequence ID" value="MBB6347299.1"/>
    <property type="molecule type" value="Genomic_DNA"/>
</dbReference>
<protein>
    <submittedName>
        <fullName evidence="2">Uncharacterized protein</fullName>
    </submittedName>
</protein>
<accession>A0A7X0EZ99</accession>
<gene>
    <name evidence="2" type="ORF">FHU36_003844</name>
</gene>
<reference evidence="2 3" key="1">
    <citation type="submission" date="2020-08" db="EMBL/GenBank/DDBJ databases">
        <title>Sequencing the genomes of 1000 actinobacteria strains.</title>
        <authorList>
            <person name="Klenk H.-P."/>
        </authorList>
    </citation>
    <scope>NUCLEOTIDE SEQUENCE [LARGE SCALE GENOMIC DNA]</scope>
    <source>
        <strain evidence="2 3">DSM 45913</strain>
    </source>
</reference>
<keyword evidence="1" id="KW-0472">Membrane</keyword>
<proteinExistence type="predicted"/>
<dbReference type="AlphaFoldDB" id="A0A7X0EZ99"/>
<organism evidence="2 3">
    <name type="scientific">Nonomuraea muscovyensis</name>
    <dbReference type="NCBI Taxonomy" id="1124761"/>
    <lineage>
        <taxon>Bacteria</taxon>
        <taxon>Bacillati</taxon>
        <taxon>Actinomycetota</taxon>
        <taxon>Actinomycetes</taxon>
        <taxon>Streptosporangiales</taxon>
        <taxon>Streptosporangiaceae</taxon>
        <taxon>Nonomuraea</taxon>
    </lineage>
</organism>
<evidence type="ECO:0000313" key="2">
    <source>
        <dbReference type="EMBL" id="MBB6347299.1"/>
    </source>
</evidence>
<keyword evidence="1" id="KW-0812">Transmembrane</keyword>
<dbReference type="RefSeq" id="WP_185085266.1">
    <property type="nucleotide sequence ID" value="NZ_JACHJB010000002.1"/>
</dbReference>
<keyword evidence="1" id="KW-1133">Transmembrane helix</keyword>
<name>A0A7X0EZ99_9ACTN</name>
<feature type="transmembrane region" description="Helical" evidence="1">
    <location>
        <begin position="38"/>
        <end position="58"/>
    </location>
</feature>
<comment type="caution">
    <text evidence="2">The sequence shown here is derived from an EMBL/GenBank/DDBJ whole genome shotgun (WGS) entry which is preliminary data.</text>
</comment>
<sequence length="228" mass="23956">MDVKQVFDSLAREEQPPTAVDVNRAIAAGRAMRRRHHAAVAGITAAVTVAAVIAAWTVGPWPGQRDGVAVAVPAAPSATAKPPVTATPRPAYKGFAELKKKYPPRGKIASLPPLVMWLSNAPRKNELLLCESGPNGSSCSGFPPLAANEFARTQGKLRGMDVWFGVAKDDVHGVTAVTKDGRKLPGNLTRSVGAGLGLWAVEYPSGVDVRRLVVTGARGETLQRIPSG</sequence>
<evidence type="ECO:0000313" key="3">
    <source>
        <dbReference type="Proteomes" id="UP000583800"/>
    </source>
</evidence>